<dbReference type="PANTHER" id="PTHR43244:SF1">
    <property type="entry name" value="5,10-METHYLENETETRAHYDROMETHANOPTERIN REDUCTASE"/>
    <property type="match status" value="1"/>
</dbReference>
<evidence type="ECO:0000259" key="2">
    <source>
        <dbReference type="Pfam" id="PF00296"/>
    </source>
</evidence>
<dbReference type="NCBIfam" id="TIGR03841">
    <property type="entry name" value="F420_Rv3093c"/>
    <property type="match status" value="1"/>
</dbReference>
<dbReference type="Proteomes" id="UP001500618">
    <property type="component" value="Unassembled WGS sequence"/>
</dbReference>
<protein>
    <submittedName>
        <fullName evidence="3">LLM class F420-dependent oxidoreductase</fullName>
    </submittedName>
</protein>
<gene>
    <name evidence="3" type="ORF">GCM10009765_27110</name>
</gene>
<dbReference type="InterPro" id="IPR022526">
    <property type="entry name" value="F420_Rv3093c"/>
</dbReference>
<dbReference type="Gene3D" id="3.20.20.30">
    <property type="entry name" value="Luciferase-like domain"/>
    <property type="match status" value="1"/>
</dbReference>
<comment type="caution">
    <text evidence="3">The sequence shown here is derived from an EMBL/GenBank/DDBJ whole genome shotgun (WGS) entry which is preliminary data.</text>
</comment>
<keyword evidence="1" id="KW-0560">Oxidoreductase</keyword>
<dbReference type="InterPro" id="IPR050564">
    <property type="entry name" value="F420-G6PD/mer"/>
</dbReference>
<dbReference type="SUPFAM" id="SSF51679">
    <property type="entry name" value="Bacterial luciferase-like"/>
    <property type="match status" value="1"/>
</dbReference>
<organism evidence="3 4">
    <name type="scientific">Fodinicola feengrottensis</name>
    <dbReference type="NCBI Taxonomy" id="435914"/>
    <lineage>
        <taxon>Bacteria</taxon>
        <taxon>Bacillati</taxon>
        <taxon>Actinomycetota</taxon>
        <taxon>Actinomycetes</taxon>
        <taxon>Mycobacteriales</taxon>
        <taxon>Fodinicola</taxon>
    </lineage>
</organism>
<dbReference type="InterPro" id="IPR036661">
    <property type="entry name" value="Luciferase-like_sf"/>
</dbReference>
<reference evidence="3 4" key="1">
    <citation type="journal article" date="2019" name="Int. J. Syst. Evol. Microbiol.">
        <title>The Global Catalogue of Microorganisms (GCM) 10K type strain sequencing project: providing services to taxonomists for standard genome sequencing and annotation.</title>
        <authorList>
            <consortium name="The Broad Institute Genomics Platform"/>
            <consortium name="The Broad Institute Genome Sequencing Center for Infectious Disease"/>
            <person name="Wu L."/>
            <person name="Ma J."/>
        </authorList>
    </citation>
    <scope>NUCLEOTIDE SEQUENCE [LARGE SCALE GENOMIC DNA]</scope>
    <source>
        <strain evidence="3 4">JCM 14718</strain>
    </source>
</reference>
<feature type="domain" description="Luciferase-like" evidence="2">
    <location>
        <begin position="14"/>
        <end position="297"/>
    </location>
</feature>
<accession>A0ABN2GU93</accession>
<dbReference type="EMBL" id="BAAANY010000009">
    <property type="protein sequence ID" value="GAA1676319.1"/>
    <property type="molecule type" value="Genomic_DNA"/>
</dbReference>
<proteinExistence type="predicted"/>
<evidence type="ECO:0000256" key="1">
    <source>
        <dbReference type="ARBA" id="ARBA00023002"/>
    </source>
</evidence>
<sequence length="331" mass="34052">MRISVSLGLWQDRPPTEVVQTARLADAGSFAELWIGEMATYDVFALATAVAAATQRIPLVLGPLPVTVRDPMMIAMGVASVASLTGRLASVALGTSSPLVVERWHGRSRARAAKALQESATAVKALLAGEKPHLDGEVVSTSGFRLRTPAPGGDLTIAAFGPASVRVAARHAERMVLNLVGPATAADLVALVEKEAAVAGRPRPRVALWAPAALDPGEAAWAQLRAGLVGYLAAPGYAEMFEREGFGELVALARSGAHPREILGKVGTNVPAAVGLVGDRATLAAKAADYQAAGIDELVVVPSSTVDDEGGARTLAAMSEISDQFSVATSG</sequence>
<dbReference type="Pfam" id="PF00296">
    <property type="entry name" value="Bac_luciferase"/>
    <property type="match status" value="1"/>
</dbReference>
<dbReference type="RefSeq" id="WP_344310336.1">
    <property type="nucleotide sequence ID" value="NZ_BAAANY010000009.1"/>
</dbReference>
<dbReference type="PANTHER" id="PTHR43244">
    <property type="match status" value="1"/>
</dbReference>
<dbReference type="InterPro" id="IPR011251">
    <property type="entry name" value="Luciferase-like_dom"/>
</dbReference>
<evidence type="ECO:0000313" key="4">
    <source>
        <dbReference type="Proteomes" id="UP001500618"/>
    </source>
</evidence>
<keyword evidence="4" id="KW-1185">Reference proteome</keyword>
<evidence type="ECO:0000313" key="3">
    <source>
        <dbReference type="EMBL" id="GAA1676319.1"/>
    </source>
</evidence>
<name>A0ABN2GU93_9ACTN</name>